<dbReference type="InterPro" id="IPR013320">
    <property type="entry name" value="ConA-like_dom_sf"/>
</dbReference>
<name>A0A358HV82_9PROT</name>
<accession>A0A358HV82</accession>
<evidence type="ECO:0000313" key="2">
    <source>
        <dbReference type="EMBL" id="HCW69982.1"/>
    </source>
</evidence>
<evidence type="ECO:0000313" key="3">
    <source>
        <dbReference type="Proteomes" id="UP000264179"/>
    </source>
</evidence>
<dbReference type="AlphaFoldDB" id="A0A358HV82"/>
<evidence type="ECO:0008006" key="5">
    <source>
        <dbReference type="Google" id="ProtNLM"/>
    </source>
</evidence>
<dbReference type="Proteomes" id="UP000264179">
    <property type="component" value="Unassembled WGS sequence"/>
</dbReference>
<gene>
    <name evidence="1" type="ORF">DEF21_14410</name>
    <name evidence="2" type="ORF">DHR80_22805</name>
</gene>
<dbReference type="SUPFAM" id="SSF49899">
    <property type="entry name" value="Concanavalin A-like lectins/glucanases"/>
    <property type="match status" value="1"/>
</dbReference>
<reference evidence="3 4" key="1">
    <citation type="journal article" date="2018" name="Nat. Biotechnol.">
        <title>A standardized bacterial taxonomy based on genome phylogeny substantially revises the tree of life.</title>
        <authorList>
            <person name="Parks D.H."/>
            <person name="Chuvochina M."/>
            <person name="Waite D.W."/>
            <person name="Rinke C."/>
            <person name="Skarshewski A."/>
            <person name="Chaumeil P.A."/>
            <person name="Hugenholtz P."/>
        </authorList>
    </citation>
    <scope>NUCLEOTIDE SEQUENCE [LARGE SCALE GENOMIC DNA]</scope>
    <source>
        <strain evidence="1">UBA8707</strain>
        <strain evidence="2">UBA9881</strain>
    </source>
</reference>
<evidence type="ECO:0000313" key="1">
    <source>
        <dbReference type="EMBL" id="HBU99078.1"/>
    </source>
</evidence>
<dbReference type="EMBL" id="DOOG01000120">
    <property type="protein sequence ID" value="HBU99078.1"/>
    <property type="molecule type" value="Genomic_DNA"/>
</dbReference>
<organism evidence="1 4">
    <name type="scientific">Thalassospira lucentensis</name>
    <dbReference type="NCBI Taxonomy" id="168935"/>
    <lineage>
        <taxon>Bacteria</taxon>
        <taxon>Pseudomonadati</taxon>
        <taxon>Pseudomonadota</taxon>
        <taxon>Alphaproteobacteria</taxon>
        <taxon>Rhodospirillales</taxon>
        <taxon>Thalassospiraceae</taxon>
        <taxon>Thalassospira</taxon>
    </lineage>
</organism>
<dbReference type="Proteomes" id="UP000264753">
    <property type="component" value="Unassembled WGS sequence"/>
</dbReference>
<proteinExistence type="predicted"/>
<dbReference type="EMBL" id="DPOP01000170">
    <property type="protein sequence ID" value="HCW69982.1"/>
    <property type="molecule type" value="Genomic_DNA"/>
</dbReference>
<evidence type="ECO:0000313" key="4">
    <source>
        <dbReference type="Proteomes" id="UP000264753"/>
    </source>
</evidence>
<protein>
    <recommendedName>
        <fullName evidence="5">CBM-cenC domain-containing protein</fullName>
    </recommendedName>
</protein>
<comment type="caution">
    <text evidence="1">The sequence shown here is derived from an EMBL/GenBank/DDBJ whole genome shotgun (WGS) entry which is preliminary data.</text>
</comment>
<sequence length="365" mass="38740">MGLRYQPLAACMKFARASTKLIRGMDGVLSPQPIDAPGYEYDGLGRARGLLIEGAATNLLRYSTAFTNVLWEKNAGISIGPSAIAAPDGSVSAMALDLPGGADGIYQNVGDLTVGAVYSFAVWMRAVSGTADITLGGIDGPSAHGFTLDENWQRVSISEPASGTIRYPKISTAVSGLPASVLIWNAQLEAGPAPTSDIVSDGIPATRAPDQVTLYPGDWFAQGAGTFVFDLKLPNAWNGIWRIVQLYSTSLNDDHLDLGYDSDADQLRVSLRKDGVAIVTQSLYGTLTPGTRVRIALAWEDDVVAVGLNGGVLKSPDGFALPRTFTNIVLGSYDGTDKHLNGHVRNLAYWPERLSDARLLALSTV</sequence>